<dbReference type="EMBL" id="JAFCMP010000112">
    <property type="protein sequence ID" value="KAG5186297.1"/>
    <property type="molecule type" value="Genomic_DNA"/>
</dbReference>
<comment type="caution">
    <text evidence="2">The sequence shown here is derived from an EMBL/GenBank/DDBJ whole genome shotgun (WGS) entry which is preliminary data.</text>
</comment>
<dbReference type="Gene3D" id="1.25.40.20">
    <property type="entry name" value="Ankyrin repeat-containing domain"/>
    <property type="match status" value="1"/>
</dbReference>
<dbReference type="PROSITE" id="PS50297">
    <property type="entry name" value="ANK_REP_REGION"/>
    <property type="match status" value="1"/>
</dbReference>
<dbReference type="InterPro" id="IPR002110">
    <property type="entry name" value="Ankyrin_rpt"/>
</dbReference>
<gene>
    <name evidence="2" type="ORF">JKP88DRAFT_214650</name>
</gene>
<dbReference type="Gene3D" id="3.10.120.10">
    <property type="entry name" value="Cytochrome b5-like heme/steroid binding domain"/>
    <property type="match status" value="1"/>
</dbReference>
<organism evidence="2 3">
    <name type="scientific">Tribonema minus</name>
    <dbReference type="NCBI Taxonomy" id="303371"/>
    <lineage>
        <taxon>Eukaryota</taxon>
        <taxon>Sar</taxon>
        <taxon>Stramenopiles</taxon>
        <taxon>Ochrophyta</taxon>
        <taxon>PX clade</taxon>
        <taxon>Xanthophyceae</taxon>
        <taxon>Tribonematales</taxon>
        <taxon>Tribonemataceae</taxon>
        <taxon>Tribonema</taxon>
    </lineage>
</organism>
<dbReference type="SUPFAM" id="SSF55856">
    <property type="entry name" value="Cytochrome b5-like heme/steroid binding domain"/>
    <property type="match status" value="1"/>
</dbReference>
<name>A0A836CHM5_9STRA</name>
<proteinExistence type="predicted"/>
<dbReference type="InterPro" id="IPR036770">
    <property type="entry name" value="Ankyrin_rpt-contain_sf"/>
</dbReference>
<accession>A0A836CHM5</accession>
<dbReference type="SMART" id="SM00248">
    <property type="entry name" value="ANK"/>
    <property type="match status" value="3"/>
</dbReference>
<protein>
    <recommendedName>
        <fullName evidence="4">Cytochrome b5 heme-binding domain-containing protein</fullName>
    </recommendedName>
</protein>
<dbReference type="Proteomes" id="UP000664859">
    <property type="component" value="Unassembled WGS sequence"/>
</dbReference>
<evidence type="ECO:0000256" key="1">
    <source>
        <dbReference type="PROSITE-ProRule" id="PRU00023"/>
    </source>
</evidence>
<keyword evidence="3" id="KW-1185">Reference proteome</keyword>
<keyword evidence="1" id="KW-0040">ANK repeat</keyword>
<sequence>MSLAALRVHAGEGGGQAPGMPRLVSVKGRIYDVTSAAAFASDKPLARIVGHEASRVLATGVLQDEDLDRSLEGISFDDHRRLEKLSNEMEAAFTAVARLAAADYRAIFGGFSTLDGGGGGADGGSGDGGDGLHALIAQQDVDGVRQRLQEDAGSINRACSRTGLSPLHKAVEEGSTDIVQVLLAAGADRSAHAALYDGDTPLQLARRLRRDDIAQALEGAAAAVES</sequence>
<dbReference type="InterPro" id="IPR036400">
    <property type="entry name" value="Cyt_B5-like_heme/steroid_sf"/>
</dbReference>
<evidence type="ECO:0008006" key="4">
    <source>
        <dbReference type="Google" id="ProtNLM"/>
    </source>
</evidence>
<feature type="repeat" description="ANK" evidence="1">
    <location>
        <begin position="162"/>
        <end position="194"/>
    </location>
</feature>
<dbReference type="SUPFAM" id="SSF48403">
    <property type="entry name" value="Ankyrin repeat"/>
    <property type="match status" value="1"/>
</dbReference>
<dbReference type="OrthoDB" id="194358at2759"/>
<evidence type="ECO:0000313" key="3">
    <source>
        <dbReference type="Proteomes" id="UP000664859"/>
    </source>
</evidence>
<evidence type="ECO:0000313" key="2">
    <source>
        <dbReference type="EMBL" id="KAG5186297.1"/>
    </source>
</evidence>
<reference evidence="2" key="1">
    <citation type="submission" date="2021-02" db="EMBL/GenBank/DDBJ databases">
        <title>First Annotated Genome of the Yellow-green Alga Tribonema minus.</title>
        <authorList>
            <person name="Mahan K.M."/>
        </authorList>
    </citation>
    <scope>NUCLEOTIDE SEQUENCE</scope>
    <source>
        <strain evidence="2">UTEX B ZZ1240</strain>
    </source>
</reference>
<dbReference type="Pfam" id="PF12796">
    <property type="entry name" value="Ank_2"/>
    <property type="match status" value="1"/>
</dbReference>
<dbReference type="AlphaFoldDB" id="A0A836CHM5"/>
<dbReference type="PROSITE" id="PS50088">
    <property type="entry name" value="ANK_REPEAT"/>
    <property type="match status" value="1"/>
</dbReference>